<proteinExistence type="predicted"/>
<sequence>MGHAHIRTFLKKKQVLGGDHEGGNLRPRVQGASLVDLETAPNSVPLRCCFPLCTPQGVNRKWAQRGPG</sequence>
<dbReference type="AlphaFoldDB" id="A6JHW6"/>
<evidence type="ECO:0000313" key="2">
    <source>
        <dbReference type="Proteomes" id="UP000234681"/>
    </source>
</evidence>
<gene>
    <name evidence="1" type="ORF">rCG_57746</name>
</gene>
<reference evidence="2" key="1">
    <citation type="submission" date="2005-09" db="EMBL/GenBank/DDBJ databases">
        <authorList>
            <person name="Mural R.J."/>
            <person name="Li P.W."/>
            <person name="Adams M.D."/>
            <person name="Amanatides P.G."/>
            <person name="Baden-Tillson H."/>
            <person name="Barnstead M."/>
            <person name="Chin S.H."/>
            <person name="Dew I."/>
            <person name="Evans C.A."/>
            <person name="Ferriera S."/>
            <person name="Flanigan M."/>
            <person name="Fosler C."/>
            <person name="Glodek A."/>
            <person name="Gu Z."/>
            <person name="Holt R.A."/>
            <person name="Jennings D."/>
            <person name="Kraft C.L."/>
            <person name="Lu F."/>
            <person name="Nguyen T."/>
            <person name="Nusskern D.R."/>
            <person name="Pfannkoch C.M."/>
            <person name="Sitter C."/>
            <person name="Sutton G.G."/>
            <person name="Venter J.C."/>
            <person name="Wang Z."/>
            <person name="Woodage T."/>
            <person name="Zheng X.H."/>
            <person name="Zhong F."/>
        </authorList>
    </citation>
    <scope>NUCLEOTIDE SEQUENCE [LARGE SCALE GENOMIC DNA]</scope>
    <source>
        <strain>BN</strain>
        <strain evidence="2">Sprague-Dawley</strain>
    </source>
</reference>
<evidence type="ECO:0000313" key="1">
    <source>
        <dbReference type="EMBL" id="EDL94440.1"/>
    </source>
</evidence>
<accession>A6JHW6</accession>
<name>A6JHW6_RAT</name>
<dbReference type="Proteomes" id="UP000234681">
    <property type="component" value="Chromosome 1"/>
</dbReference>
<dbReference type="EMBL" id="CH473986">
    <property type="protein sequence ID" value="EDL94440.1"/>
    <property type="molecule type" value="Genomic_DNA"/>
</dbReference>
<organism evidence="1 2">
    <name type="scientific">Rattus norvegicus</name>
    <name type="common">Rat</name>
    <dbReference type="NCBI Taxonomy" id="10116"/>
    <lineage>
        <taxon>Eukaryota</taxon>
        <taxon>Metazoa</taxon>
        <taxon>Chordata</taxon>
        <taxon>Craniata</taxon>
        <taxon>Vertebrata</taxon>
        <taxon>Euteleostomi</taxon>
        <taxon>Mammalia</taxon>
        <taxon>Eutheria</taxon>
        <taxon>Euarchontoglires</taxon>
        <taxon>Glires</taxon>
        <taxon>Rodentia</taxon>
        <taxon>Myomorpha</taxon>
        <taxon>Muroidea</taxon>
        <taxon>Muridae</taxon>
        <taxon>Murinae</taxon>
        <taxon>Rattus</taxon>
    </lineage>
</organism>
<protein>
    <submittedName>
        <fullName evidence="1">RCG57746</fullName>
    </submittedName>
</protein>